<evidence type="ECO:0000256" key="2">
    <source>
        <dbReference type="ARBA" id="ARBA00022729"/>
    </source>
</evidence>
<dbReference type="InterPro" id="IPR028082">
    <property type="entry name" value="Peripla_BP_I"/>
</dbReference>
<dbReference type="Pfam" id="PF13458">
    <property type="entry name" value="Peripla_BP_6"/>
    <property type="match status" value="1"/>
</dbReference>
<dbReference type="OrthoDB" id="9783240at2"/>
<keyword evidence="7" id="KW-1185">Reference proteome</keyword>
<dbReference type="EMBL" id="WNBW01000001">
    <property type="protein sequence ID" value="MTU03167.1"/>
    <property type="molecule type" value="Genomic_DNA"/>
</dbReference>
<dbReference type="Proteomes" id="UP000484547">
    <property type="component" value="Unassembled WGS sequence"/>
</dbReference>
<evidence type="ECO:0000256" key="1">
    <source>
        <dbReference type="ARBA" id="ARBA00010062"/>
    </source>
</evidence>
<dbReference type="Proteomes" id="UP000443070">
    <property type="component" value="Unassembled WGS sequence"/>
</dbReference>
<dbReference type="EMBL" id="WNBM01000001">
    <property type="protein sequence ID" value="MTT75036.1"/>
    <property type="molecule type" value="Genomic_DNA"/>
</dbReference>
<name>A0A7X2XE20_9FIRM</name>
<comment type="caution">
    <text evidence="5">The sequence shown here is derived from an EMBL/GenBank/DDBJ whole genome shotgun (WGS) entry which is preliminary data.</text>
</comment>
<comment type="similarity">
    <text evidence="1">Belongs to the leucine-binding protein family.</text>
</comment>
<evidence type="ECO:0000313" key="5">
    <source>
        <dbReference type="EMBL" id="MTT75036.1"/>
    </source>
</evidence>
<protein>
    <submittedName>
        <fullName evidence="5">ABC transporter substrate-binding protein</fullName>
    </submittedName>
</protein>
<dbReference type="RefSeq" id="WP_155163530.1">
    <property type="nucleotide sequence ID" value="NZ_WNBG01000001.1"/>
</dbReference>
<gene>
    <name evidence="5" type="ORF">GMD11_01970</name>
    <name evidence="6" type="ORF">GMD18_01965</name>
</gene>
<evidence type="ECO:0000313" key="8">
    <source>
        <dbReference type="Proteomes" id="UP000484547"/>
    </source>
</evidence>
<dbReference type="CDD" id="cd06347">
    <property type="entry name" value="PBP1_ABC_LivK_ligand_binding-like"/>
    <property type="match status" value="1"/>
</dbReference>
<evidence type="ECO:0000313" key="7">
    <source>
        <dbReference type="Proteomes" id="UP000443070"/>
    </source>
</evidence>
<dbReference type="AlphaFoldDB" id="A0A7X2XE20"/>
<organism evidence="5 8">
    <name type="scientific">Phascolarctobacterium faecium</name>
    <dbReference type="NCBI Taxonomy" id="33025"/>
    <lineage>
        <taxon>Bacteria</taxon>
        <taxon>Bacillati</taxon>
        <taxon>Bacillota</taxon>
        <taxon>Negativicutes</taxon>
        <taxon>Acidaminococcales</taxon>
        <taxon>Acidaminococcaceae</taxon>
        <taxon>Phascolarctobacterium</taxon>
    </lineage>
</organism>
<dbReference type="SUPFAM" id="SSF53822">
    <property type="entry name" value="Periplasmic binding protein-like I"/>
    <property type="match status" value="1"/>
</dbReference>
<dbReference type="PROSITE" id="PS51257">
    <property type="entry name" value="PROKAR_LIPOPROTEIN"/>
    <property type="match status" value="1"/>
</dbReference>
<dbReference type="InterPro" id="IPR028081">
    <property type="entry name" value="Leu-bd"/>
</dbReference>
<proteinExistence type="inferred from homology"/>
<feature type="domain" description="Leucine-binding protein" evidence="4">
    <location>
        <begin position="36"/>
        <end position="380"/>
    </location>
</feature>
<reference evidence="7 8" key="1">
    <citation type="journal article" date="2019" name="Nat. Med.">
        <title>A library of human gut bacterial isolates paired with longitudinal multiomics data enables mechanistic microbiome research.</title>
        <authorList>
            <person name="Poyet M."/>
            <person name="Groussin M."/>
            <person name="Gibbons S.M."/>
            <person name="Avila-Pacheco J."/>
            <person name="Jiang X."/>
            <person name="Kearney S.M."/>
            <person name="Perrotta A.R."/>
            <person name="Berdy B."/>
            <person name="Zhao S."/>
            <person name="Lieberman T.D."/>
            <person name="Swanson P.K."/>
            <person name="Smith M."/>
            <person name="Roesemann S."/>
            <person name="Alexander J.E."/>
            <person name="Rich S.A."/>
            <person name="Livny J."/>
            <person name="Vlamakis H."/>
            <person name="Clish C."/>
            <person name="Bullock K."/>
            <person name="Deik A."/>
            <person name="Scott J."/>
            <person name="Pierce K.A."/>
            <person name="Xavier R.J."/>
            <person name="Alm E.J."/>
        </authorList>
    </citation>
    <scope>NUCLEOTIDE SEQUENCE [LARGE SCALE GENOMIC DNA]</scope>
    <source>
        <strain evidence="5 8">BIOML-A13</strain>
        <strain evidence="6 7">BIOML-A3</strain>
    </source>
</reference>
<keyword evidence="2 3" id="KW-0732">Signal</keyword>
<feature type="chain" id="PRO_5038473250" evidence="3">
    <location>
        <begin position="30"/>
        <end position="392"/>
    </location>
</feature>
<dbReference type="Gene3D" id="3.40.50.2300">
    <property type="match status" value="2"/>
</dbReference>
<sequence>MNFIKKKLALAIGSSLIAMSVLVSGCSTGSDKKADTIKIGVVAELTGNNATYGTSITNGIKLAVQQLNDTGGLLGKKIELVVADNKSEPAEAANAMSKLVNQDKAPVVMGLFASSSAIAASNVSEAAKVPFLAVGATNPKVTLDDKTGKVKPNTFRVCFIDPFQGTVGANFILNELKLQKAAVYIDNSSDYAKGLAEFFKKAYVEKGGTVVIEESYLQKDSDFKAVLTKIAAAKPEVIYIPGYYEEVGKICKQARELGITIPIIGGDGWDSPKLVEIAGASALNNTYFTNHYSPDSTNEASKAFVDTYAKTYKQKPDAPAVLGYDGAMLLADSIKRAGVYESAKVAEALAATKDFQAVTGKTSLDASHDAVKSAVIVGFEDGKQVYRATVNP</sequence>
<evidence type="ECO:0000256" key="3">
    <source>
        <dbReference type="SAM" id="SignalP"/>
    </source>
</evidence>
<feature type="signal peptide" evidence="3">
    <location>
        <begin position="1"/>
        <end position="29"/>
    </location>
</feature>
<accession>A0A7X2XE20</accession>
<dbReference type="PANTHER" id="PTHR47151">
    <property type="entry name" value="LEU/ILE/VAL-BINDING ABC TRANSPORTER SUBUNIT"/>
    <property type="match status" value="1"/>
</dbReference>
<evidence type="ECO:0000313" key="6">
    <source>
        <dbReference type="EMBL" id="MTU03167.1"/>
    </source>
</evidence>
<evidence type="ECO:0000259" key="4">
    <source>
        <dbReference type="Pfam" id="PF13458"/>
    </source>
</evidence>
<dbReference type="PANTHER" id="PTHR47151:SF2">
    <property type="entry name" value="AMINO ACID BINDING PROTEIN"/>
    <property type="match status" value="1"/>
</dbReference>